<sequence>MSGVGLEADLLRNAIRSLRQPRKIPRSKGKPIAQGAGVSHHRSIVGGCGRDLFIRDIYSLLRVTYRFELHDPCLSPTLFTSPSTRTVCRLRLPNPCGRIWPPDPRAISGSPVLKLLCSSTAEELENSKPIYISVIIIIIVIIISTLVFTRKFHSLTVCVRRDPIHVEERASDWDN</sequence>
<keyword evidence="1" id="KW-0812">Transmembrane</keyword>
<comment type="caution">
    <text evidence="2">The sequence shown here is derived from an EMBL/GenBank/DDBJ whole genome shotgun (WGS) entry which is preliminary data.</text>
</comment>
<proteinExistence type="predicted"/>
<organism evidence="2 3">
    <name type="scientific">Aspergillus lucknowensis</name>
    <dbReference type="NCBI Taxonomy" id="176173"/>
    <lineage>
        <taxon>Eukaryota</taxon>
        <taxon>Fungi</taxon>
        <taxon>Dikarya</taxon>
        <taxon>Ascomycota</taxon>
        <taxon>Pezizomycotina</taxon>
        <taxon>Eurotiomycetes</taxon>
        <taxon>Eurotiomycetidae</taxon>
        <taxon>Eurotiales</taxon>
        <taxon>Aspergillaceae</taxon>
        <taxon>Aspergillus</taxon>
        <taxon>Aspergillus subgen. Nidulantes</taxon>
    </lineage>
</organism>
<evidence type="ECO:0000256" key="1">
    <source>
        <dbReference type="SAM" id="Phobius"/>
    </source>
</evidence>
<name>A0ABR4LM26_9EURO</name>
<dbReference type="EMBL" id="JBFXLQ010000031">
    <property type="protein sequence ID" value="KAL2865594.1"/>
    <property type="molecule type" value="Genomic_DNA"/>
</dbReference>
<dbReference type="GeneID" id="98140255"/>
<evidence type="ECO:0000313" key="3">
    <source>
        <dbReference type="Proteomes" id="UP001610432"/>
    </source>
</evidence>
<gene>
    <name evidence="2" type="ORF">BJX67DRAFT_180738</name>
</gene>
<keyword evidence="3" id="KW-1185">Reference proteome</keyword>
<evidence type="ECO:0000313" key="2">
    <source>
        <dbReference type="EMBL" id="KAL2865594.1"/>
    </source>
</evidence>
<dbReference type="Proteomes" id="UP001610432">
    <property type="component" value="Unassembled WGS sequence"/>
</dbReference>
<feature type="transmembrane region" description="Helical" evidence="1">
    <location>
        <begin position="130"/>
        <end position="148"/>
    </location>
</feature>
<keyword evidence="1" id="KW-1133">Transmembrane helix</keyword>
<dbReference type="RefSeq" id="XP_070884573.1">
    <property type="nucleotide sequence ID" value="XM_071025183.1"/>
</dbReference>
<protein>
    <submittedName>
        <fullName evidence="2">Uncharacterized protein</fullName>
    </submittedName>
</protein>
<reference evidence="2 3" key="1">
    <citation type="submission" date="2024-07" db="EMBL/GenBank/DDBJ databases">
        <title>Section-level genome sequencing and comparative genomics of Aspergillus sections Usti and Cavernicolus.</title>
        <authorList>
            <consortium name="Lawrence Berkeley National Laboratory"/>
            <person name="Nybo J.L."/>
            <person name="Vesth T.C."/>
            <person name="Theobald S."/>
            <person name="Frisvad J.C."/>
            <person name="Larsen T.O."/>
            <person name="Kjaerboelling I."/>
            <person name="Rothschild-Mancinelli K."/>
            <person name="Lyhne E.K."/>
            <person name="Kogle M.E."/>
            <person name="Barry K."/>
            <person name="Clum A."/>
            <person name="Na H."/>
            <person name="Ledsgaard L."/>
            <person name="Lin J."/>
            <person name="Lipzen A."/>
            <person name="Kuo A."/>
            <person name="Riley R."/>
            <person name="Mondo S."/>
            <person name="Labutti K."/>
            <person name="Haridas S."/>
            <person name="Pangalinan J."/>
            <person name="Salamov A.A."/>
            <person name="Simmons B.A."/>
            <person name="Magnuson J.K."/>
            <person name="Chen J."/>
            <person name="Drula E."/>
            <person name="Henrissat B."/>
            <person name="Wiebenga A."/>
            <person name="Lubbers R.J."/>
            <person name="Gomes A.C."/>
            <person name="Macurrencykelacurrency M.R."/>
            <person name="Stajich J."/>
            <person name="Grigoriev I.V."/>
            <person name="Mortensen U.H."/>
            <person name="De Vries R.P."/>
            <person name="Baker S.E."/>
            <person name="Andersen M.R."/>
        </authorList>
    </citation>
    <scope>NUCLEOTIDE SEQUENCE [LARGE SCALE GENOMIC DNA]</scope>
    <source>
        <strain evidence="2 3">CBS 449.75</strain>
    </source>
</reference>
<keyword evidence="1" id="KW-0472">Membrane</keyword>
<accession>A0ABR4LM26</accession>